<reference evidence="1 2" key="1">
    <citation type="journal article" date="2021" name="Elife">
        <title>Chloroplast acquisition without the gene transfer in kleptoplastic sea slugs, Plakobranchus ocellatus.</title>
        <authorList>
            <person name="Maeda T."/>
            <person name="Takahashi S."/>
            <person name="Yoshida T."/>
            <person name="Shimamura S."/>
            <person name="Takaki Y."/>
            <person name="Nagai Y."/>
            <person name="Toyoda A."/>
            <person name="Suzuki Y."/>
            <person name="Arimoto A."/>
            <person name="Ishii H."/>
            <person name="Satoh N."/>
            <person name="Nishiyama T."/>
            <person name="Hasebe M."/>
            <person name="Maruyama T."/>
            <person name="Minagawa J."/>
            <person name="Obokata J."/>
            <person name="Shigenobu S."/>
        </authorList>
    </citation>
    <scope>NUCLEOTIDE SEQUENCE [LARGE SCALE GENOMIC DNA]</scope>
</reference>
<dbReference type="AlphaFoldDB" id="A0AAV4HAG9"/>
<keyword evidence="2" id="KW-1185">Reference proteome</keyword>
<sequence length="77" mass="8505">MQKQMTRSERDVLSGRMVRNYQNACRPDPGTIIACHPPTVDITQHCDIINRLGEGLKLRPGHTGVLSLDLGNKHVSG</sequence>
<gene>
    <name evidence="1" type="ORF">ElyMa_002674300</name>
</gene>
<proteinExistence type="predicted"/>
<evidence type="ECO:0000313" key="2">
    <source>
        <dbReference type="Proteomes" id="UP000762676"/>
    </source>
</evidence>
<comment type="caution">
    <text evidence="1">The sequence shown here is derived from an EMBL/GenBank/DDBJ whole genome shotgun (WGS) entry which is preliminary data.</text>
</comment>
<dbReference type="EMBL" id="BMAT01005522">
    <property type="protein sequence ID" value="GFR94709.1"/>
    <property type="molecule type" value="Genomic_DNA"/>
</dbReference>
<dbReference type="Proteomes" id="UP000762676">
    <property type="component" value="Unassembled WGS sequence"/>
</dbReference>
<name>A0AAV4HAG9_9GAST</name>
<accession>A0AAV4HAG9</accession>
<organism evidence="1 2">
    <name type="scientific">Elysia marginata</name>
    <dbReference type="NCBI Taxonomy" id="1093978"/>
    <lineage>
        <taxon>Eukaryota</taxon>
        <taxon>Metazoa</taxon>
        <taxon>Spiralia</taxon>
        <taxon>Lophotrochozoa</taxon>
        <taxon>Mollusca</taxon>
        <taxon>Gastropoda</taxon>
        <taxon>Heterobranchia</taxon>
        <taxon>Euthyneura</taxon>
        <taxon>Panpulmonata</taxon>
        <taxon>Sacoglossa</taxon>
        <taxon>Placobranchoidea</taxon>
        <taxon>Plakobranchidae</taxon>
        <taxon>Elysia</taxon>
    </lineage>
</organism>
<evidence type="ECO:0000313" key="1">
    <source>
        <dbReference type="EMBL" id="GFR94709.1"/>
    </source>
</evidence>
<protein>
    <submittedName>
        <fullName evidence="1">Uncharacterized protein</fullName>
    </submittedName>
</protein>